<organism evidence="2 3">
    <name type="scientific">Mya arenaria</name>
    <name type="common">Soft-shell clam</name>
    <dbReference type="NCBI Taxonomy" id="6604"/>
    <lineage>
        <taxon>Eukaryota</taxon>
        <taxon>Metazoa</taxon>
        <taxon>Spiralia</taxon>
        <taxon>Lophotrochozoa</taxon>
        <taxon>Mollusca</taxon>
        <taxon>Bivalvia</taxon>
        <taxon>Autobranchia</taxon>
        <taxon>Heteroconchia</taxon>
        <taxon>Euheterodonta</taxon>
        <taxon>Imparidentia</taxon>
        <taxon>Neoheterodontei</taxon>
        <taxon>Myida</taxon>
        <taxon>Myoidea</taxon>
        <taxon>Myidae</taxon>
        <taxon>Mya</taxon>
    </lineage>
</organism>
<dbReference type="InterPro" id="IPR004154">
    <property type="entry name" value="Anticodon-bd"/>
</dbReference>
<name>A0ABY7DR98_MYAAR</name>
<evidence type="ECO:0000259" key="1">
    <source>
        <dbReference type="Pfam" id="PF03129"/>
    </source>
</evidence>
<dbReference type="Pfam" id="PF03129">
    <property type="entry name" value="HGTP_anticodon"/>
    <property type="match status" value="1"/>
</dbReference>
<accession>A0ABY7DR98</accession>
<gene>
    <name evidence="2" type="ORF">MAR_030165</name>
</gene>
<dbReference type="PANTHER" id="PTHR10745">
    <property type="entry name" value="GLYCYL-TRNA SYNTHETASE/DNA POLYMERASE SUBUNIT GAMMA-2"/>
    <property type="match status" value="1"/>
</dbReference>
<keyword evidence="3" id="KW-1185">Reference proteome</keyword>
<dbReference type="PANTHER" id="PTHR10745:SF8">
    <property type="entry name" value="DNA POLYMERASE SUBUNIT GAMMA-2, MITOCHONDRIAL"/>
    <property type="match status" value="1"/>
</dbReference>
<dbReference type="InterPro" id="IPR027031">
    <property type="entry name" value="Gly-tRNA_synthase/POLG2"/>
</dbReference>
<dbReference type="InterPro" id="IPR036621">
    <property type="entry name" value="Anticodon-bd_dom_sf"/>
</dbReference>
<feature type="domain" description="Anticodon-binding" evidence="1">
    <location>
        <begin position="59"/>
        <end position="142"/>
    </location>
</feature>
<dbReference type="SUPFAM" id="SSF52954">
    <property type="entry name" value="Class II aaRS ABD-related"/>
    <property type="match status" value="1"/>
</dbReference>
<dbReference type="Gene3D" id="3.40.50.800">
    <property type="entry name" value="Anticodon-binding domain"/>
    <property type="match status" value="1"/>
</dbReference>
<dbReference type="Proteomes" id="UP001164746">
    <property type="component" value="Chromosome 2"/>
</dbReference>
<dbReference type="EMBL" id="CP111013">
    <property type="protein sequence ID" value="WAQ97475.1"/>
    <property type="molecule type" value="Genomic_DNA"/>
</dbReference>
<evidence type="ECO:0000313" key="2">
    <source>
        <dbReference type="EMBL" id="WAQ97475.1"/>
    </source>
</evidence>
<protein>
    <submittedName>
        <fullName evidence="2">DPOG2-like protein</fullName>
    </submittedName>
</protein>
<reference evidence="2" key="1">
    <citation type="submission" date="2022-11" db="EMBL/GenBank/DDBJ databases">
        <title>Centuries of genome instability and evolution in soft-shell clam transmissible cancer (bioRxiv).</title>
        <authorList>
            <person name="Hart S.F.M."/>
            <person name="Yonemitsu M.A."/>
            <person name="Giersch R.M."/>
            <person name="Beal B.F."/>
            <person name="Arriagada G."/>
            <person name="Davis B.W."/>
            <person name="Ostrander E.A."/>
            <person name="Goff S.P."/>
            <person name="Metzger M.J."/>
        </authorList>
    </citation>
    <scope>NUCLEOTIDE SEQUENCE</scope>
    <source>
        <strain evidence="2">MELC-2E11</strain>
        <tissue evidence="2">Siphon/mantle</tissue>
    </source>
</reference>
<evidence type="ECO:0000313" key="3">
    <source>
        <dbReference type="Proteomes" id="UP001164746"/>
    </source>
</evidence>
<proteinExistence type="predicted"/>
<sequence length="149" mass="16868">MGLVFVHDDKYSCNYANFTQKTEGEGGLQEVHLQYTSPWGPVTIETVKNRGQDEDGSLTRQIQEVVTYVSRELRKAGLHVLDTRRDSGDVDAQIHRNDEFGVPFTVTVNNNTIKTGNIQLRNRDTSIQETVPIGKLAEYIAKHVFYQPT</sequence>